<evidence type="ECO:0000313" key="3">
    <source>
        <dbReference type="EMBL" id="MCD2197595.1"/>
    </source>
</evidence>
<comment type="caution">
    <text evidence="3">The sequence shown here is derived from an EMBL/GenBank/DDBJ whole genome shotgun (WGS) entry which is preliminary data.</text>
</comment>
<name>A0ABS8PH52_9PSEU</name>
<dbReference type="PANTHER" id="PTHR30157:SF0">
    <property type="entry name" value="NADPH-DEPENDENT FERRIC-CHELATE REDUCTASE"/>
    <property type="match status" value="1"/>
</dbReference>
<feature type="region of interest" description="Disordered" evidence="1">
    <location>
        <begin position="62"/>
        <end position="81"/>
    </location>
</feature>
<dbReference type="Gene3D" id="2.40.30.10">
    <property type="entry name" value="Translation factors"/>
    <property type="match status" value="1"/>
</dbReference>
<dbReference type="Pfam" id="PF08021">
    <property type="entry name" value="FAD_binding_9"/>
    <property type="match status" value="1"/>
</dbReference>
<evidence type="ECO:0000256" key="1">
    <source>
        <dbReference type="SAM" id="MobiDB-lite"/>
    </source>
</evidence>
<keyword evidence="4" id="KW-1185">Reference proteome</keyword>
<organism evidence="3 4">
    <name type="scientific">Actinomycetospora endophytica</name>
    <dbReference type="NCBI Taxonomy" id="2291215"/>
    <lineage>
        <taxon>Bacteria</taxon>
        <taxon>Bacillati</taxon>
        <taxon>Actinomycetota</taxon>
        <taxon>Actinomycetes</taxon>
        <taxon>Pseudonocardiales</taxon>
        <taxon>Pseudonocardiaceae</taxon>
        <taxon>Actinomycetospora</taxon>
    </lineage>
</organism>
<dbReference type="CDD" id="cd06193">
    <property type="entry name" value="siderophore_interacting"/>
    <property type="match status" value="1"/>
</dbReference>
<dbReference type="InterPro" id="IPR017938">
    <property type="entry name" value="Riboflavin_synthase-like_b-brl"/>
</dbReference>
<dbReference type="PROSITE" id="PS51384">
    <property type="entry name" value="FAD_FR"/>
    <property type="match status" value="1"/>
</dbReference>
<dbReference type="SUPFAM" id="SSF63380">
    <property type="entry name" value="Riboflavin synthase domain-like"/>
    <property type="match status" value="1"/>
</dbReference>
<dbReference type="Gene3D" id="3.40.50.80">
    <property type="entry name" value="Nucleotide-binding domain of ferredoxin-NADP reductase (FNR) module"/>
    <property type="match status" value="1"/>
</dbReference>
<dbReference type="InterPro" id="IPR039374">
    <property type="entry name" value="SIP_fam"/>
</dbReference>
<dbReference type="InterPro" id="IPR039261">
    <property type="entry name" value="FNR_nucleotide-bd"/>
</dbReference>
<dbReference type="EMBL" id="JAJNDB010000008">
    <property type="protein sequence ID" value="MCD2197595.1"/>
    <property type="molecule type" value="Genomic_DNA"/>
</dbReference>
<evidence type="ECO:0000313" key="4">
    <source>
        <dbReference type="Proteomes" id="UP001199469"/>
    </source>
</evidence>
<feature type="domain" description="FAD-binding FR-type" evidence="2">
    <location>
        <begin position="14"/>
        <end position="139"/>
    </location>
</feature>
<sequence length="274" mass="29892">MTVTGERARALPNYVYRVLEVLRTERLSPHLLRVTLGGDELAGFGTDRVGPNIKVYIPREGQTRPEMPEPDGEGNLLWPPEDRRPVMRTYTVRRHDPEAGELDVDFVVHGSGVAGLWAEAARPGDLLGVTGPGGKTVRPADWTVLVADLSGAPALATSLAKLPDDARGVAVLGLPDPADEPPLPRPPGVELQIVPTPDDDETGLVDAVRGIARPTSGTVFAWVAAESEVVRTLRTLLREGWGLGRDEQLCTGYWRRGLTETDYDRQFRNDRTDP</sequence>
<dbReference type="InterPro" id="IPR017927">
    <property type="entry name" value="FAD-bd_FR_type"/>
</dbReference>
<dbReference type="PANTHER" id="PTHR30157">
    <property type="entry name" value="FERRIC REDUCTASE, NADPH-DEPENDENT"/>
    <property type="match status" value="1"/>
</dbReference>
<gene>
    <name evidence="3" type="ORF">LQ327_29915</name>
</gene>
<dbReference type="Proteomes" id="UP001199469">
    <property type="component" value="Unassembled WGS sequence"/>
</dbReference>
<protein>
    <submittedName>
        <fullName evidence="3">Siderophore-interacting protein</fullName>
    </submittedName>
</protein>
<dbReference type="InterPro" id="IPR013113">
    <property type="entry name" value="SIP_FAD-bd"/>
</dbReference>
<reference evidence="3 4" key="1">
    <citation type="submission" date="2021-11" db="EMBL/GenBank/DDBJ databases">
        <title>Draft genome sequence of Actinomycetospora sp. SF1 isolated from the rhizosphere soil.</title>
        <authorList>
            <person name="Duangmal K."/>
            <person name="Chantavorakit T."/>
        </authorList>
    </citation>
    <scope>NUCLEOTIDE SEQUENCE [LARGE SCALE GENOMIC DNA]</scope>
    <source>
        <strain evidence="3 4">TBRC 5722</strain>
    </source>
</reference>
<dbReference type="InterPro" id="IPR007037">
    <property type="entry name" value="SIP_rossman_dom"/>
</dbReference>
<dbReference type="RefSeq" id="WP_230739740.1">
    <property type="nucleotide sequence ID" value="NZ_JAJNDB010000008.1"/>
</dbReference>
<evidence type="ECO:0000259" key="2">
    <source>
        <dbReference type="PROSITE" id="PS51384"/>
    </source>
</evidence>
<proteinExistence type="predicted"/>
<accession>A0ABS8PH52</accession>
<dbReference type="Pfam" id="PF04954">
    <property type="entry name" value="SIP"/>
    <property type="match status" value="1"/>
</dbReference>